<accession>A0A5C5V8X8</accession>
<comment type="caution">
    <text evidence="4">The sequence shown here is derived from an EMBL/GenBank/DDBJ whole genome shotgun (WGS) entry which is preliminary data.</text>
</comment>
<protein>
    <submittedName>
        <fullName evidence="4">ASPIC and UnbV</fullName>
    </submittedName>
</protein>
<evidence type="ECO:0000256" key="2">
    <source>
        <dbReference type="SAM" id="Phobius"/>
    </source>
</evidence>
<evidence type="ECO:0000313" key="4">
    <source>
        <dbReference type="EMBL" id="TWT35046.1"/>
    </source>
</evidence>
<dbReference type="EMBL" id="SIHI01000076">
    <property type="protein sequence ID" value="TWT35046.1"/>
    <property type="molecule type" value="Genomic_DNA"/>
</dbReference>
<dbReference type="Pfam" id="PF07593">
    <property type="entry name" value="UnbV_ASPIC"/>
    <property type="match status" value="1"/>
</dbReference>
<dbReference type="Proteomes" id="UP000317243">
    <property type="component" value="Unassembled WGS sequence"/>
</dbReference>
<evidence type="ECO:0000259" key="3">
    <source>
        <dbReference type="Pfam" id="PF07593"/>
    </source>
</evidence>
<keyword evidence="1" id="KW-0732">Signal</keyword>
<organism evidence="4 5">
    <name type="scientific">Thalassoglobus neptunius</name>
    <dbReference type="NCBI Taxonomy" id="1938619"/>
    <lineage>
        <taxon>Bacteria</taxon>
        <taxon>Pseudomonadati</taxon>
        <taxon>Planctomycetota</taxon>
        <taxon>Planctomycetia</taxon>
        <taxon>Planctomycetales</taxon>
        <taxon>Planctomycetaceae</taxon>
        <taxon>Thalassoglobus</taxon>
    </lineage>
</organism>
<keyword evidence="2" id="KW-1133">Transmembrane helix</keyword>
<name>A0A5C5V8X8_9PLAN</name>
<dbReference type="PANTHER" id="PTHR16026">
    <property type="entry name" value="CARTILAGE ACIDIC PROTEIN 1"/>
    <property type="match status" value="1"/>
</dbReference>
<dbReference type="AlphaFoldDB" id="A0A5C5V8X8"/>
<dbReference type="SUPFAM" id="SSF69318">
    <property type="entry name" value="Integrin alpha N-terminal domain"/>
    <property type="match status" value="1"/>
</dbReference>
<sequence>MQESEKYEDGYDPDQDEQNDAVVGVALKWSLAVLVVLGGVVGGTVWWLNRPKVVEVSEPTELADVQIRESEDVDIPQIPFTDITDAASIGFVHENGAAGQKLLPETMGGGCAFFDFDNDGDQDLLLVNSQTWEEFAGESESSESTLALYRNDGKGNFEDVTEGSGLDVTLYGMGVACGDYDGDGLVDLYITAVGPNRLFHNEGNGKFADVTSSAGVAGGKQDWGTSCGWFDYDHDGDLDLFVCNYVTWSKEYDLAQDFKLTGGDRAYGRPQNFEGAFPYLFRNDQNGKFTDVTESAGLEIRNSATNVPVAKSLGVTFDDFDSDGWLDIIVANDTVQNLLFRNNQDGTFREVGAISGVAFDMNGMARGAMGIDSAPFRNNDSIGIAIGNFSNEMTALYVSSGQSMQFVDEAIASGLGPSTRLSLTFGVFFFDADLDGRVDLFTANGHLEEDINRVQPSQFYKQSPQLFWNCGPRFQTEFLLLSDSSVGEDFSAPLVGRGASYADIDGDGDLDILIMATGDKPRLLRNDQLTRNHWLRFDLEGDGSNPHAIGAEIRVEFGDEVRFGKIMPTRSYLSQVELPETIGLGNATAVDRVAIYWPDGTVQDIGAVDVDRVHRVRKSNLQTALVNERS</sequence>
<reference evidence="4 5" key="1">
    <citation type="submission" date="2019-02" db="EMBL/GenBank/DDBJ databases">
        <title>Deep-cultivation of Planctomycetes and their phenomic and genomic characterization uncovers novel biology.</title>
        <authorList>
            <person name="Wiegand S."/>
            <person name="Jogler M."/>
            <person name="Boedeker C."/>
            <person name="Pinto D."/>
            <person name="Vollmers J."/>
            <person name="Rivas-Marin E."/>
            <person name="Kohn T."/>
            <person name="Peeters S.H."/>
            <person name="Heuer A."/>
            <person name="Rast P."/>
            <person name="Oberbeckmann S."/>
            <person name="Bunk B."/>
            <person name="Jeske O."/>
            <person name="Meyerdierks A."/>
            <person name="Storesund J.E."/>
            <person name="Kallscheuer N."/>
            <person name="Luecker S."/>
            <person name="Lage O.M."/>
            <person name="Pohl T."/>
            <person name="Merkel B.J."/>
            <person name="Hornburger P."/>
            <person name="Mueller R.-W."/>
            <person name="Bruemmer F."/>
            <person name="Labrenz M."/>
            <person name="Spormann A.M."/>
            <person name="Op Den Camp H."/>
            <person name="Overmann J."/>
            <person name="Amann R."/>
            <person name="Jetten M.S.M."/>
            <person name="Mascher T."/>
            <person name="Medema M.H."/>
            <person name="Devos D.P."/>
            <person name="Kaster A.-K."/>
            <person name="Ovreas L."/>
            <person name="Rohde M."/>
            <person name="Galperin M.Y."/>
            <person name="Jogler C."/>
        </authorList>
    </citation>
    <scope>NUCLEOTIDE SEQUENCE [LARGE SCALE GENOMIC DNA]</scope>
    <source>
        <strain evidence="4 5">KOR42</strain>
    </source>
</reference>
<dbReference type="InterPro" id="IPR028994">
    <property type="entry name" value="Integrin_alpha_N"/>
</dbReference>
<dbReference type="Pfam" id="PF13517">
    <property type="entry name" value="FG-GAP_3"/>
    <property type="match status" value="2"/>
</dbReference>
<keyword evidence="2" id="KW-0812">Transmembrane</keyword>
<feature type="transmembrane region" description="Helical" evidence="2">
    <location>
        <begin position="29"/>
        <end position="48"/>
    </location>
</feature>
<evidence type="ECO:0000313" key="5">
    <source>
        <dbReference type="Proteomes" id="UP000317243"/>
    </source>
</evidence>
<gene>
    <name evidence="4" type="ORF">KOR42_52830</name>
</gene>
<keyword evidence="2" id="KW-0472">Membrane</keyword>
<evidence type="ECO:0000256" key="1">
    <source>
        <dbReference type="ARBA" id="ARBA00022729"/>
    </source>
</evidence>
<dbReference type="RefSeq" id="WP_146512519.1">
    <property type="nucleotide sequence ID" value="NZ_SIHI01000076.1"/>
</dbReference>
<dbReference type="PANTHER" id="PTHR16026:SF0">
    <property type="entry name" value="CARTILAGE ACIDIC PROTEIN 1"/>
    <property type="match status" value="1"/>
</dbReference>
<dbReference type="InterPro" id="IPR013517">
    <property type="entry name" value="FG-GAP"/>
</dbReference>
<dbReference type="OrthoDB" id="5287961at2"/>
<dbReference type="InterPro" id="IPR011519">
    <property type="entry name" value="UnbV_ASPIC"/>
</dbReference>
<dbReference type="InterPro" id="IPR027039">
    <property type="entry name" value="Crtac1"/>
</dbReference>
<dbReference type="Gene3D" id="2.130.10.130">
    <property type="entry name" value="Integrin alpha, N-terminal"/>
    <property type="match status" value="1"/>
</dbReference>
<feature type="domain" description="ASPIC/UnbV" evidence="3">
    <location>
        <begin position="548"/>
        <end position="613"/>
    </location>
</feature>
<proteinExistence type="predicted"/>
<keyword evidence="5" id="KW-1185">Reference proteome</keyword>